<dbReference type="Proteomes" id="UP000186698">
    <property type="component" value="Chromosome 8L"/>
</dbReference>
<protein>
    <recommendedName>
        <fullName evidence="14">Olfactory receptor</fullName>
    </recommendedName>
</protein>
<keyword evidence="3 14" id="KW-0716">Sensory transduction</keyword>
<keyword evidence="11" id="KW-0325">Glycoprotein</keyword>
<feature type="transmembrane region" description="Helical" evidence="14">
    <location>
        <begin position="166"/>
        <end position="187"/>
    </location>
</feature>
<dbReference type="InterPro" id="IPR000276">
    <property type="entry name" value="GPCR_Rhodpsn"/>
</dbReference>
<evidence type="ECO:0000313" key="17">
    <source>
        <dbReference type="RefSeq" id="XP_018086411.1"/>
    </source>
</evidence>
<feature type="transmembrane region" description="Helical" evidence="14">
    <location>
        <begin position="50"/>
        <end position="74"/>
    </location>
</feature>
<keyword evidence="10 13" id="KW-0675">Receptor</keyword>
<dbReference type="PRINTS" id="PR00237">
    <property type="entry name" value="GPCRRHODOPSN"/>
</dbReference>
<evidence type="ECO:0000313" key="16">
    <source>
        <dbReference type="Proteomes" id="UP000186698"/>
    </source>
</evidence>
<evidence type="ECO:0000256" key="6">
    <source>
        <dbReference type="ARBA" id="ARBA00022989"/>
    </source>
</evidence>
<dbReference type="OrthoDB" id="9615015at2759"/>
<dbReference type="RefSeq" id="XP_018086411.1">
    <property type="nucleotide sequence ID" value="XM_018230922.1"/>
</dbReference>
<dbReference type="GO" id="GO:0005886">
    <property type="term" value="C:plasma membrane"/>
    <property type="evidence" value="ECO:0007669"/>
    <property type="project" value="UniProtKB-SubCell"/>
</dbReference>
<evidence type="ECO:0000256" key="11">
    <source>
        <dbReference type="ARBA" id="ARBA00023180"/>
    </source>
</evidence>
<dbReference type="KEGG" id="xla:108699061"/>
<dbReference type="PANTHER" id="PTHR24242:SF410">
    <property type="entry name" value="OLFACTORY RECEPTOR"/>
    <property type="match status" value="1"/>
</dbReference>
<evidence type="ECO:0000256" key="12">
    <source>
        <dbReference type="ARBA" id="ARBA00023224"/>
    </source>
</evidence>
<evidence type="ECO:0000256" key="3">
    <source>
        <dbReference type="ARBA" id="ARBA00022606"/>
    </source>
</evidence>
<keyword evidence="9" id="KW-1015">Disulfide bond</keyword>
<comment type="similarity">
    <text evidence="13">Belongs to the G-protein coupled receptor 1 family.</text>
</comment>
<organism evidence="16 17">
    <name type="scientific">Xenopus laevis</name>
    <name type="common">African clawed frog</name>
    <dbReference type="NCBI Taxonomy" id="8355"/>
    <lineage>
        <taxon>Eukaryota</taxon>
        <taxon>Metazoa</taxon>
        <taxon>Chordata</taxon>
        <taxon>Craniata</taxon>
        <taxon>Vertebrata</taxon>
        <taxon>Euteleostomi</taxon>
        <taxon>Amphibia</taxon>
        <taxon>Batrachia</taxon>
        <taxon>Anura</taxon>
        <taxon>Pipoidea</taxon>
        <taxon>Pipidae</taxon>
        <taxon>Xenopodinae</taxon>
        <taxon>Xenopus</taxon>
        <taxon>Xenopus</taxon>
    </lineage>
</organism>
<dbReference type="PANTHER" id="PTHR24242">
    <property type="entry name" value="G-PROTEIN COUPLED RECEPTOR"/>
    <property type="match status" value="1"/>
</dbReference>
<comment type="subcellular location">
    <subcellularLocation>
        <location evidence="1 14">Cell membrane</location>
        <topology evidence="1 14">Multi-pass membrane protein</topology>
    </subcellularLocation>
</comment>
<dbReference type="PROSITE" id="PS00237">
    <property type="entry name" value="G_PROTEIN_RECEP_F1_1"/>
    <property type="match status" value="1"/>
</dbReference>
<dbReference type="Gene3D" id="1.20.1070.10">
    <property type="entry name" value="Rhodopsin 7-helix transmembrane proteins"/>
    <property type="match status" value="1"/>
</dbReference>
<keyword evidence="7 13" id="KW-0297">G-protein coupled receptor</keyword>
<evidence type="ECO:0000256" key="5">
    <source>
        <dbReference type="ARBA" id="ARBA00022725"/>
    </source>
</evidence>
<feature type="transmembrane region" description="Helical" evidence="14">
    <location>
        <begin position="298"/>
        <end position="317"/>
    </location>
</feature>
<keyword evidence="16" id="KW-1185">Reference proteome</keyword>
<feature type="transmembrane region" description="Helical" evidence="14">
    <location>
        <begin position="262"/>
        <end position="286"/>
    </location>
</feature>
<dbReference type="InterPro" id="IPR050939">
    <property type="entry name" value="Olfactory_GPCR1"/>
</dbReference>
<dbReference type="InterPro" id="IPR017452">
    <property type="entry name" value="GPCR_Rhodpsn_7TM"/>
</dbReference>
<keyword evidence="8 14" id="KW-0472">Membrane</keyword>
<dbReference type="CDD" id="cd13954">
    <property type="entry name" value="7tmA_OR"/>
    <property type="match status" value="1"/>
</dbReference>
<reference evidence="17" key="1">
    <citation type="submission" date="2025-08" db="UniProtKB">
        <authorList>
            <consortium name="RefSeq"/>
        </authorList>
    </citation>
    <scope>IDENTIFICATION</scope>
    <source>
        <strain evidence="17">J_2021</strain>
        <tissue evidence="17">Erythrocytes</tissue>
    </source>
</reference>
<dbReference type="GO" id="GO:0004930">
    <property type="term" value="F:G protein-coupled receptor activity"/>
    <property type="evidence" value="ECO:0007669"/>
    <property type="project" value="UniProtKB-KW"/>
</dbReference>
<name>A0A8J0TMF0_XENLA</name>
<proteinExistence type="inferred from homology"/>
<accession>A0A8J0TMF0</accession>
<feature type="transmembrane region" description="Helical" evidence="14">
    <location>
        <begin position="226"/>
        <end position="250"/>
    </location>
</feature>
<keyword evidence="12 13" id="KW-0807">Transducer</keyword>
<dbReference type="SUPFAM" id="SSF81321">
    <property type="entry name" value="Family A G protein-coupled receptor-like"/>
    <property type="match status" value="1"/>
</dbReference>
<evidence type="ECO:0000256" key="14">
    <source>
        <dbReference type="RuleBase" id="RU363047"/>
    </source>
</evidence>
<evidence type="ECO:0000256" key="8">
    <source>
        <dbReference type="ARBA" id="ARBA00023136"/>
    </source>
</evidence>
<gene>
    <name evidence="17" type="primary">LOC108699061</name>
</gene>
<evidence type="ECO:0000256" key="10">
    <source>
        <dbReference type="ARBA" id="ARBA00023170"/>
    </source>
</evidence>
<evidence type="ECO:0000256" key="7">
    <source>
        <dbReference type="ARBA" id="ARBA00023040"/>
    </source>
</evidence>
<evidence type="ECO:0000256" key="1">
    <source>
        <dbReference type="ARBA" id="ARBA00004651"/>
    </source>
</evidence>
<dbReference type="FunFam" id="1.20.1070.10:FF:000010">
    <property type="entry name" value="Olfactory receptor"/>
    <property type="match status" value="1"/>
</dbReference>
<evidence type="ECO:0000256" key="4">
    <source>
        <dbReference type="ARBA" id="ARBA00022692"/>
    </source>
</evidence>
<dbReference type="PROSITE" id="PS50262">
    <property type="entry name" value="G_PROTEIN_RECEP_F1_2"/>
    <property type="match status" value="1"/>
</dbReference>
<dbReference type="PRINTS" id="PR00245">
    <property type="entry name" value="OLFACTORYR"/>
</dbReference>
<dbReference type="Pfam" id="PF13853">
    <property type="entry name" value="7tm_4"/>
    <property type="match status" value="1"/>
</dbReference>
<evidence type="ECO:0000259" key="15">
    <source>
        <dbReference type="PROSITE" id="PS50262"/>
    </source>
</evidence>
<evidence type="ECO:0000256" key="9">
    <source>
        <dbReference type="ARBA" id="ARBA00023157"/>
    </source>
</evidence>
<feature type="transmembrane region" description="Helical" evidence="14">
    <location>
        <begin position="124"/>
        <end position="145"/>
    </location>
</feature>
<evidence type="ECO:0000256" key="13">
    <source>
        <dbReference type="RuleBase" id="RU000688"/>
    </source>
</evidence>
<keyword evidence="5 14" id="KW-0552">Olfaction</keyword>
<dbReference type="InterPro" id="IPR000725">
    <property type="entry name" value="Olfact_rcpt"/>
</dbReference>
<dbReference type="GeneID" id="108699061"/>
<sequence>MHVYFLHLKRVHLARLCMKYLNKKVMGEMNHTQFNGFILRGLSDIDDTRILLFVFFLVMFLLTLTANMLIIMAVQCHAHLHTPMYFFINVLSFLEIWYTTSTAPKHLSLLITKDNRISYEWCFAQLYMFHSLGTTDCALLAVMAFDRCMAICNPLRYTSIMNERMCRCLAVLSWAFGFLAISIPLAMTIKVPLCQAHIIDHYFCDLAPLLALACTDISFTIAINSAVIGFAIMFNFIFILVMYVNIIWAIMKLKSNTGRMKAFSTCSSHLTVVAIIYGSAFSVYGSPKGPQTANYEKLFSLVYTVFTPFLNPIIYSLRNNEVKTALRGIFQGKLHIFRFQ</sequence>
<keyword evidence="4 13" id="KW-0812">Transmembrane</keyword>
<keyword evidence="6 14" id="KW-1133">Transmembrane helix</keyword>
<keyword evidence="2 14" id="KW-1003">Cell membrane</keyword>
<evidence type="ECO:0000256" key="2">
    <source>
        <dbReference type="ARBA" id="ARBA00022475"/>
    </source>
</evidence>
<feature type="domain" description="G-protein coupled receptors family 1 profile" evidence="15">
    <location>
        <begin position="66"/>
        <end position="315"/>
    </location>
</feature>
<dbReference type="AlphaFoldDB" id="A0A8J0TMF0"/>
<dbReference type="GO" id="GO:0004984">
    <property type="term" value="F:olfactory receptor activity"/>
    <property type="evidence" value="ECO:0007669"/>
    <property type="project" value="InterPro"/>
</dbReference>